<feature type="region of interest" description="Disordered" evidence="1">
    <location>
        <begin position="339"/>
        <end position="373"/>
    </location>
</feature>
<dbReference type="EMBL" id="JAFJMO010000008">
    <property type="protein sequence ID" value="KAJ8269384.1"/>
    <property type="molecule type" value="Genomic_DNA"/>
</dbReference>
<comment type="caution">
    <text evidence="3">The sequence shown here is derived from an EMBL/GenBank/DDBJ whole genome shotgun (WGS) entry which is preliminary data.</text>
</comment>
<protein>
    <submittedName>
        <fullName evidence="3">Uncharacterized protein</fullName>
    </submittedName>
</protein>
<evidence type="ECO:0000313" key="3">
    <source>
        <dbReference type="EMBL" id="KAJ8269384.1"/>
    </source>
</evidence>
<name>A0A9Q1DGK9_CONCO</name>
<accession>A0A9Q1DGK9</accession>
<feature type="compositionally biased region" description="Polar residues" evidence="1">
    <location>
        <begin position="339"/>
        <end position="368"/>
    </location>
</feature>
<dbReference type="AlphaFoldDB" id="A0A9Q1DGK9"/>
<organism evidence="3 4">
    <name type="scientific">Conger conger</name>
    <name type="common">Conger eel</name>
    <name type="synonym">Muraena conger</name>
    <dbReference type="NCBI Taxonomy" id="82655"/>
    <lineage>
        <taxon>Eukaryota</taxon>
        <taxon>Metazoa</taxon>
        <taxon>Chordata</taxon>
        <taxon>Craniata</taxon>
        <taxon>Vertebrata</taxon>
        <taxon>Euteleostomi</taxon>
        <taxon>Actinopterygii</taxon>
        <taxon>Neopterygii</taxon>
        <taxon>Teleostei</taxon>
        <taxon>Anguilliformes</taxon>
        <taxon>Congridae</taxon>
        <taxon>Conger</taxon>
    </lineage>
</organism>
<feature type="region of interest" description="Disordered" evidence="1">
    <location>
        <begin position="387"/>
        <end position="411"/>
    </location>
</feature>
<sequence length="466" mass="52414">MVFWIIMCTVLSLDLSLAWYQNENVCFGQDFIIKGQYLNRKYTVVSFTPSSPPGPNRIVFQNNTVQDPRYELENARFRVRDVTEKDEGKFTVQIGREGITLDRITLKVKDCSQREHLNYGDDFRLELLDSVAVLQFSHKDSPSQFVTLWNKTHPTEGTGKRGRVRGRYWLADKVTFADQGSYIQRNKEGRFISRQHLNIQARGDTFFTPNGDSVVFPLKLLPSQVQLYFEPTDGNGKQQLVRNGRVLLPKYEYRLTVEEDRMEIDELGSSDSGIYQIVDADGNVVYFAEVTVEGPTYFKYLPLLGFLIFGVIMCFCMKKICCKKSAQAPAQPVVYGEVSSSTNPLNPSVPSQPQWSGTHANVPSQPKSNWKPGPSTEPYFALMSSASRPSPATKRASSHVTQEAEGMDATPPSFPISSDILRSSDAGIQFDIGKSRNTGNYFSTLPLNTDSTEIGSVYNSDKLNFL</sequence>
<proteinExistence type="predicted"/>
<dbReference type="Proteomes" id="UP001152803">
    <property type="component" value="Unassembled WGS sequence"/>
</dbReference>
<keyword evidence="2" id="KW-0732">Signal</keyword>
<feature type="chain" id="PRO_5040128683" evidence="2">
    <location>
        <begin position="19"/>
        <end position="466"/>
    </location>
</feature>
<evidence type="ECO:0000256" key="2">
    <source>
        <dbReference type="SAM" id="SignalP"/>
    </source>
</evidence>
<reference evidence="3" key="1">
    <citation type="journal article" date="2023" name="Science">
        <title>Genome structures resolve the early diversification of teleost fishes.</title>
        <authorList>
            <person name="Parey E."/>
            <person name="Louis A."/>
            <person name="Montfort J."/>
            <person name="Bouchez O."/>
            <person name="Roques C."/>
            <person name="Iampietro C."/>
            <person name="Lluch J."/>
            <person name="Castinel A."/>
            <person name="Donnadieu C."/>
            <person name="Desvignes T."/>
            <person name="Floi Bucao C."/>
            <person name="Jouanno E."/>
            <person name="Wen M."/>
            <person name="Mejri S."/>
            <person name="Dirks R."/>
            <person name="Jansen H."/>
            <person name="Henkel C."/>
            <person name="Chen W.J."/>
            <person name="Zahm M."/>
            <person name="Cabau C."/>
            <person name="Klopp C."/>
            <person name="Thompson A.W."/>
            <person name="Robinson-Rechavi M."/>
            <person name="Braasch I."/>
            <person name="Lecointre G."/>
            <person name="Bobe J."/>
            <person name="Postlethwait J.H."/>
            <person name="Berthelot C."/>
            <person name="Roest Crollius H."/>
            <person name="Guiguen Y."/>
        </authorList>
    </citation>
    <scope>NUCLEOTIDE SEQUENCE</scope>
    <source>
        <strain evidence="3">Concon-B</strain>
    </source>
</reference>
<evidence type="ECO:0000313" key="4">
    <source>
        <dbReference type="Proteomes" id="UP001152803"/>
    </source>
</evidence>
<dbReference type="OrthoDB" id="8953785at2759"/>
<feature type="signal peptide" evidence="2">
    <location>
        <begin position="1"/>
        <end position="18"/>
    </location>
</feature>
<evidence type="ECO:0000256" key="1">
    <source>
        <dbReference type="SAM" id="MobiDB-lite"/>
    </source>
</evidence>
<gene>
    <name evidence="3" type="ORF">COCON_G00119910</name>
</gene>
<keyword evidence="4" id="KW-1185">Reference proteome</keyword>